<evidence type="ECO:0000313" key="1">
    <source>
        <dbReference type="EMBL" id="KAK9042374.1"/>
    </source>
</evidence>
<accession>A0ABR2TYA4</accession>
<name>A0ABR2TYA4_9ROSI</name>
<gene>
    <name evidence="1" type="ORF">V6N11_017449</name>
</gene>
<sequence>MEDNNGESDWLSGKFIGFDDEVEELISVKKKCGLVKRKIKIKIICAEDLEPNVCLGPVEAYENEATLGGLGVAEPTENKAALCCLSATKATENEATLGGLGSTAIVKSAEENEYTLGDLSSGQDTEYLDSSNVGSYEINSVEDFIPKNVSKVFLCFKC</sequence>
<reference evidence="1 2" key="1">
    <citation type="journal article" date="2024" name="G3 (Bethesda)">
        <title>Genome assembly of Hibiscus sabdariffa L. provides insights into metabolisms of medicinal natural products.</title>
        <authorList>
            <person name="Kim T."/>
        </authorList>
    </citation>
    <scope>NUCLEOTIDE SEQUENCE [LARGE SCALE GENOMIC DNA]</scope>
    <source>
        <strain evidence="1">TK-2024</strain>
        <tissue evidence="1">Old leaves</tissue>
    </source>
</reference>
<keyword evidence="2" id="KW-1185">Reference proteome</keyword>
<evidence type="ECO:0000313" key="2">
    <source>
        <dbReference type="Proteomes" id="UP001396334"/>
    </source>
</evidence>
<dbReference type="Proteomes" id="UP001396334">
    <property type="component" value="Unassembled WGS sequence"/>
</dbReference>
<dbReference type="EMBL" id="JBBPBN010000004">
    <property type="protein sequence ID" value="KAK9042374.1"/>
    <property type="molecule type" value="Genomic_DNA"/>
</dbReference>
<proteinExistence type="predicted"/>
<protein>
    <submittedName>
        <fullName evidence="1">Uncharacterized protein</fullName>
    </submittedName>
</protein>
<organism evidence="1 2">
    <name type="scientific">Hibiscus sabdariffa</name>
    <name type="common">roselle</name>
    <dbReference type="NCBI Taxonomy" id="183260"/>
    <lineage>
        <taxon>Eukaryota</taxon>
        <taxon>Viridiplantae</taxon>
        <taxon>Streptophyta</taxon>
        <taxon>Embryophyta</taxon>
        <taxon>Tracheophyta</taxon>
        <taxon>Spermatophyta</taxon>
        <taxon>Magnoliopsida</taxon>
        <taxon>eudicotyledons</taxon>
        <taxon>Gunneridae</taxon>
        <taxon>Pentapetalae</taxon>
        <taxon>rosids</taxon>
        <taxon>malvids</taxon>
        <taxon>Malvales</taxon>
        <taxon>Malvaceae</taxon>
        <taxon>Malvoideae</taxon>
        <taxon>Hibiscus</taxon>
    </lineage>
</organism>
<comment type="caution">
    <text evidence="1">The sequence shown here is derived from an EMBL/GenBank/DDBJ whole genome shotgun (WGS) entry which is preliminary data.</text>
</comment>